<comment type="caution">
    <text evidence="2">The sequence shown here is derived from an EMBL/GenBank/DDBJ whole genome shotgun (WGS) entry which is preliminary data.</text>
</comment>
<organism evidence="2 3">
    <name type="scientific">Eumeta variegata</name>
    <name type="common">Bagworm moth</name>
    <name type="synonym">Eumeta japonica</name>
    <dbReference type="NCBI Taxonomy" id="151549"/>
    <lineage>
        <taxon>Eukaryota</taxon>
        <taxon>Metazoa</taxon>
        <taxon>Ecdysozoa</taxon>
        <taxon>Arthropoda</taxon>
        <taxon>Hexapoda</taxon>
        <taxon>Insecta</taxon>
        <taxon>Pterygota</taxon>
        <taxon>Neoptera</taxon>
        <taxon>Endopterygota</taxon>
        <taxon>Lepidoptera</taxon>
        <taxon>Glossata</taxon>
        <taxon>Ditrysia</taxon>
        <taxon>Tineoidea</taxon>
        <taxon>Psychidae</taxon>
        <taxon>Oiketicinae</taxon>
        <taxon>Eumeta</taxon>
    </lineage>
</organism>
<feature type="region of interest" description="Disordered" evidence="1">
    <location>
        <begin position="61"/>
        <end position="84"/>
    </location>
</feature>
<protein>
    <submittedName>
        <fullName evidence="2">Uncharacterized protein</fullName>
    </submittedName>
</protein>
<accession>A0A4C1ZQE9</accession>
<reference evidence="2 3" key="1">
    <citation type="journal article" date="2019" name="Commun. Biol.">
        <title>The bagworm genome reveals a unique fibroin gene that provides high tensile strength.</title>
        <authorList>
            <person name="Kono N."/>
            <person name="Nakamura H."/>
            <person name="Ohtoshi R."/>
            <person name="Tomita M."/>
            <person name="Numata K."/>
            <person name="Arakawa K."/>
        </authorList>
    </citation>
    <scope>NUCLEOTIDE SEQUENCE [LARGE SCALE GENOMIC DNA]</scope>
</reference>
<evidence type="ECO:0000256" key="1">
    <source>
        <dbReference type="SAM" id="MobiDB-lite"/>
    </source>
</evidence>
<evidence type="ECO:0000313" key="2">
    <source>
        <dbReference type="EMBL" id="GBP90686.1"/>
    </source>
</evidence>
<keyword evidence="3" id="KW-1185">Reference proteome</keyword>
<name>A0A4C1ZQE9_EUMVA</name>
<evidence type="ECO:0000313" key="3">
    <source>
        <dbReference type="Proteomes" id="UP000299102"/>
    </source>
</evidence>
<dbReference type="Proteomes" id="UP000299102">
    <property type="component" value="Unassembled WGS sequence"/>
</dbReference>
<dbReference type="AlphaFoldDB" id="A0A4C1ZQE9"/>
<proteinExistence type="predicted"/>
<gene>
    <name evidence="2" type="ORF">EVAR_60786_1</name>
</gene>
<sequence length="127" mass="14047">MYEQANTLNTLLGAVSTHAFIYRSHAAMKKFSFSNVRIMRANPHSLPNPPLLGRGLRLRRSARVRASRKETDKPNPTSFGGPRTRVAAVAQNKFTIKHVPAEENPEEIGTRKLGSYIFSGGKRSGAE</sequence>
<dbReference type="EMBL" id="BGZK01002103">
    <property type="protein sequence ID" value="GBP90686.1"/>
    <property type="molecule type" value="Genomic_DNA"/>
</dbReference>